<keyword evidence="2 6" id="KW-0812">Transmembrane</keyword>
<dbReference type="OrthoDB" id="1808577at2"/>
<feature type="transmembrane region" description="Helical" evidence="6">
    <location>
        <begin position="129"/>
        <end position="150"/>
    </location>
</feature>
<feature type="transmembrane region" description="Helical" evidence="6">
    <location>
        <begin position="240"/>
        <end position="258"/>
    </location>
</feature>
<feature type="transmembrane region" description="Helical" evidence="6">
    <location>
        <begin position="265"/>
        <end position="281"/>
    </location>
</feature>
<dbReference type="AlphaFoldDB" id="A0A2W1LS57"/>
<evidence type="ECO:0000256" key="1">
    <source>
        <dbReference type="ARBA" id="ARBA00004141"/>
    </source>
</evidence>
<accession>A0A2W1LS57</accession>
<evidence type="ECO:0000259" key="7">
    <source>
        <dbReference type="Pfam" id="PF04932"/>
    </source>
</evidence>
<dbReference type="SUPFAM" id="SSF48452">
    <property type="entry name" value="TPR-like"/>
    <property type="match status" value="1"/>
</dbReference>
<organism evidence="8 9">
    <name type="scientific">Paenibacillus sambharensis</name>
    <dbReference type="NCBI Taxonomy" id="1803190"/>
    <lineage>
        <taxon>Bacteria</taxon>
        <taxon>Bacillati</taxon>
        <taxon>Bacillota</taxon>
        <taxon>Bacilli</taxon>
        <taxon>Bacillales</taxon>
        <taxon>Paenibacillaceae</taxon>
        <taxon>Paenibacillus</taxon>
    </lineage>
</organism>
<feature type="transmembrane region" description="Helical" evidence="6">
    <location>
        <begin position="287"/>
        <end position="303"/>
    </location>
</feature>
<reference evidence="8 9" key="1">
    <citation type="submission" date="2018-06" db="EMBL/GenBank/DDBJ databases">
        <title>Paenibacillus imtechensis sp. nov.</title>
        <authorList>
            <person name="Pinnaka A.K."/>
            <person name="Singh H."/>
            <person name="Kaur M."/>
        </authorList>
    </citation>
    <scope>NUCLEOTIDE SEQUENCE [LARGE SCALE GENOMIC DNA]</scope>
    <source>
        <strain evidence="8 9">SMB1</strain>
    </source>
</reference>
<evidence type="ECO:0000313" key="8">
    <source>
        <dbReference type="EMBL" id="PZD94661.1"/>
    </source>
</evidence>
<dbReference type="EMBL" id="QKRB01000051">
    <property type="protein sequence ID" value="PZD94661.1"/>
    <property type="molecule type" value="Genomic_DNA"/>
</dbReference>
<feature type="transmembrane region" description="Helical" evidence="6">
    <location>
        <begin position="586"/>
        <end position="606"/>
    </location>
</feature>
<evidence type="ECO:0000256" key="5">
    <source>
        <dbReference type="SAM" id="MobiDB-lite"/>
    </source>
</evidence>
<feature type="transmembrane region" description="Helical" evidence="6">
    <location>
        <begin position="310"/>
        <end position="329"/>
    </location>
</feature>
<dbReference type="InterPro" id="IPR007016">
    <property type="entry name" value="O-antigen_ligase-rel_domated"/>
</dbReference>
<dbReference type="InterPro" id="IPR051533">
    <property type="entry name" value="WaaL-like"/>
</dbReference>
<feature type="region of interest" description="Disordered" evidence="5">
    <location>
        <begin position="1"/>
        <end position="42"/>
    </location>
</feature>
<dbReference type="PANTHER" id="PTHR37422">
    <property type="entry name" value="TEICHURONIC ACID BIOSYNTHESIS PROTEIN TUAE"/>
    <property type="match status" value="1"/>
</dbReference>
<feature type="transmembrane region" description="Helical" evidence="6">
    <location>
        <begin position="359"/>
        <end position="381"/>
    </location>
</feature>
<dbReference type="Pfam" id="PF04932">
    <property type="entry name" value="Wzy_C"/>
    <property type="match status" value="1"/>
</dbReference>
<feature type="compositionally biased region" description="Basic and acidic residues" evidence="5">
    <location>
        <begin position="10"/>
        <end position="19"/>
    </location>
</feature>
<proteinExistence type="predicted"/>
<comment type="subcellular location">
    <subcellularLocation>
        <location evidence="1">Membrane</location>
        <topology evidence="1">Multi-pass membrane protein</topology>
    </subcellularLocation>
</comment>
<evidence type="ECO:0000256" key="3">
    <source>
        <dbReference type="ARBA" id="ARBA00022989"/>
    </source>
</evidence>
<keyword evidence="4 6" id="KW-0472">Membrane</keyword>
<feature type="transmembrane region" description="Helical" evidence="6">
    <location>
        <begin position="187"/>
        <end position="209"/>
    </location>
</feature>
<gene>
    <name evidence="8" type="ORF">DNH61_17055</name>
</gene>
<protein>
    <recommendedName>
        <fullName evidence="7">O-antigen ligase-related domain-containing protein</fullName>
    </recommendedName>
</protein>
<dbReference type="RefSeq" id="WP_111147882.1">
    <property type="nucleotide sequence ID" value="NZ_QKRB01000051.1"/>
</dbReference>
<feature type="transmembrane region" description="Helical" evidence="6">
    <location>
        <begin position="59"/>
        <end position="77"/>
    </location>
</feature>
<evidence type="ECO:0000313" key="9">
    <source>
        <dbReference type="Proteomes" id="UP000249522"/>
    </source>
</evidence>
<dbReference type="GO" id="GO:0016020">
    <property type="term" value="C:membrane"/>
    <property type="evidence" value="ECO:0007669"/>
    <property type="project" value="UniProtKB-SubCell"/>
</dbReference>
<feature type="domain" description="O-antigen ligase-related" evidence="7">
    <location>
        <begin position="368"/>
        <end position="491"/>
    </location>
</feature>
<dbReference type="PANTHER" id="PTHR37422:SF13">
    <property type="entry name" value="LIPOPOLYSACCHARIDE BIOSYNTHESIS PROTEIN PA4999-RELATED"/>
    <property type="match status" value="1"/>
</dbReference>
<evidence type="ECO:0000256" key="4">
    <source>
        <dbReference type="ARBA" id="ARBA00023136"/>
    </source>
</evidence>
<sequence>MNKGQVTKPGKKEGRKLKMTDGLQQRRIHANPTESADERQDSRLPGAIAERKASPLQEIVPAVLAAIVLITAAWRSGMYFDTAYYRWELAVIVASLLLGLPRLTRCLPDRMLPGLRTGQHTTGLTDAHISWLLVVLPLMAAGLYGISLAAGSVSVLGSIHGLVRWCSLGAFAMLLLAVQPESRNQSLLAVLQGTAAWIAAGSLAGWIGLVHYPGMVLLSDNAEMSALGARLAGFFEYPNMLGAVAGSLLLIQLLLLASSGSARETILPGTLAVWLVMVLLLTESRGAWIAVLLCWLAGLVWAGKGRRLQWLMYSGWTALGGAAGARLLVPAAVRHTKASGETGEFQGGLILTGDILSDLLLLFCLTVLFCGGCLLLASILNRQRGSLSSERRPPVWTTLLGSGVLGAAAWLLLPESLTGRLEGHGATASARGMLYRDGLELAQGAPWLGYGGDAWQALFQAHQDFPYVGAEVHSGYISLLLDIGAAGLLAVAAYIVMLLLPVWRHNRQGLAPLLVLVLHAAVDFDMSYGFYWLLLLTMGLCLGTAVPAETGAARAGVQAAHAVPPAASVRRRGSAAATGRLRARPAWSVAALCIAATLAAAAITAWRLDTARAARDAAAAAEGAARADALRAALAANPAWTRIRLELAPLAPAGERAALLAGGLRYEPQSAPLLWELGRTHAELGEAAQAAAYMRLALQRDRFDKAKQTEAVALLAGLADRLQAAGRWDSARRTAEAALRSYAGYEALVRQLRESRSRVNDRDFAMTEEASEAARRCRQLLHRLPAGEASEPGANRK</sequence>
<dbReference type="InterPro" id="IPR011990">
    <property type="entry name" value="TPR-like_helical_dom_sf"/>
</dbReference>
<evidence type="ECO:0000256" key="6">
    <source>
        <dbReference type="SAM" id="Phobius"/>
    </source>
</evidence>
<feature type="transmembrane region" description="Helical" evidence="6">
    <location>
        <begin position="89"/>
        <end position="108"/>
    </location>
</feature>
<dbReference type="Gene3D" id="1.25.40.10">
    <property type="entry name" value="Tetratricopeptide repeat domain"/>
    <property type="match status" value="1"/>
</dbReference>
<feature type="transmembrane region" description="Helical" evidence="6">
    <location>
        <begin position="512"/>
        <end position="534"/>
    </location>
</feature>
<feature type="transmembrane region" description="Helical" evidence="6">
    <location>
        <begin position="162"/>
        <end position="178"/>
    </location>
</feature>
<keyword evidence="9" id="KW-1185">Reference proteome</keyword>
<keyword evidence="3 6" id="KW-1133">Transmembrane helix</keyword>
<name>A0A2W1LS57_9BACL</name>
<evidence type="ECO:0000256" key="2">
    <source>
        <dbReference type="ARBA" id="ARBA00022692"/>
    </source>
</evidence>
<comment type="caution">
    <text evidence="8">The sequence shown here is derived from an EMBL/GenBank/DDBJ whole genome shotgun (WGS) entry which is preliminary data.</text>
</comment>
<dbReference type="Proteomes" id="UP000249522">
    <property type="component" value="Unassembled WGS sequence"/>
</dbReference>
<feature type="transmembrane region" description="Helical" evidence="6">
    <location>
        <begin position="476"/>
        <end position="500"/>
    </location>
</feature>
<feature type="transmembrane region" description="Helical" evidence="6">
    <location>
        <begin position="393"/>
        <end position="413"/>
    </location>
</feature>